<accession>A0ABQ8PWL6</accession>
<protein>
    <recommendedName>
        <fullName evidence="3">Integrase zinc-binding domain-containing protein</fullName>
    </recommendedName>
</protein>
<dbReference type="Proteomes" id="UP001163828">
    <property type="component" value="Unassembled WGS sequence"/>
</dbReference>
<dbReference type="Gene3D" id="1.10.340.70">
    <property type="match status" value="1"/>
</dbReference>
<name>A0ABQ8PWL6_9AGAR</name>
<reference evidence="1" key="1">
    <citation type="submission" date="2022-08" db="EMBL/GenBank/DDBJ databases">
        <authorList>
            <consortium name="DOE Joint Genome Institute"/>
            <person name="Min B."/>
            <person name="Riley R."/>
            <person name="Sierra-Patev S."/>
            <person name="Naranjo-Ortiz M."/>
            <person name="Looney B."/>
            <person name="Konkel Z."/>
            <person name="Slot J.C."/>
            <person name="Sakamoto Y."/>
            <person name="Steenwyk J.L."/>
            <person name="Rokas A."/>
            <person name="Carro J."/>
            <person name="Camarero S."/>
            <person name="Ferreira P."/>
            <person name="Molpeceres G."/>
            <person name="Ruiz-Duenas F.J."/>
            <person name="Serrano A."/>
            <person name="Henrissat B."/>
            <person name="Drula E."/>
            <person name="Hughes K.W."/>
            <person name="Mata J.L."/>
            <person name="Ishikawa N.K."/>
            <person name="Vargas-Isla R."/>
            <person name="Ushijima S."/>
            <person name="Smith C.A."/>
            <person name="Ahrendt S."/>
            <person name="Andreopoulos W."/>
            <person name="He G."/>
            <person name="Labutti K."/>
            <person name="Lipzen A."/>
            <person name="Ng V."/>
            <person name="Sandor L."/>
            <person name="Barry K."/>
            <person name="Martinez A.T."/>
            <person name="Xiao Y."/>
            <person name="Gibbons J.G."/>
            <person name="Terashima K."/>
            <person name="Hibbett D.S."/>
            <person name="Grigoriev I.V."/>
        </authorList>
    </citation>
    <scope>NUCLEOTIDE SEQUENCE</scope>
    <source>
        <strain evidence="1">TFB10827</strain>
    </source>
</reference>
<keyword evidence="2" id="KW-1185">Reference proteome</keyword>
<comment type="caution">
    <text evidence="1">The sequence shown here is derived from an EMBL/GenBank/DDBJ whole genome shotgun (WGS) entry which is preliminary data.</text>
</comment>
<evidence type="ECO:0008006" key="3">
    <source>
        <dbReference type="Google" id="ProtNLM"/>
    </source>
</evidence>
<organism evidence="1 2">
    <name type="scientific">Lentinula boryana</name>
    <dbReference type="NCBI Taxonomy" id="40481"/>
    <lineage>
        <taxon>Eukaryota</taxon>
        <taxon>Fungi</taxon>
        <taxon>Dikarya</taxon>
        <taxon>Basidiomycota</taxon>
        <taxon>Agaricomycotina</taxon>
        <taxon>Agaricomycetes</taxon>
        <taxon>Agaricomycetidae</taxon>
        <taxon>Agaricales</taxon>
        <taxon>Marasmiineae</taxon>
        <taxon>Omphalotaceae</taxon>
        <taxon>Lentinula</taxon>
    </lineage>
</organism>
<evidence type="ECO:0000313" key="2">
    <source>
        <dbReference type="Proteomes" id="UP001163828"/>
    </source>
</evidence>
<feature type="non-terminal residue" evidence="1">
    <location>
        <position position="99"/>
    </location>
</feature>
<gene>
    <name evidence="1" type="ORF">F5050DRAFT_1582425</name>
</gene>
<sequence length="99" mass="11625">MLRKTRSGLDVKETIKGEYSRDPIFSAVLLKPKDFRNFEIQDGYIYVKLKDRKLLCIPRVLTEGRSVREIIIDEAHSLLAHLSSKKTLAYLRDCVWWKT</sequence>
<evidence type="ECO:0000313" key="1">
    <source>
        <dbReference type="EMBL" id="KAJ3990801.1"/>
    </source>
</evidence>
<proteinExistence type="predicted"/>
<dbReference type="EMBL" id="MU791455">
    <property type="protein sequence ID" value="KAJ3990801.1"/>
    <property type="molecule type" value="Genomic_DNA"/>
</dbReference>